<evidence type="ECO:0000256" key="5">
    <source>
        <dbReference type="ARBA" id="ARBA00022833"/>
    </source>
</evidence>
<feature type="binding site" evidence="9">
    <location>
        <position position="56"/>
    </location>
    <ligand>
        <name>Zn(2+)</name>
        <dbReference type="ChEBI" id="CHEBI:29105"/>
    </ligand>
</feature>
<dbReference type="InterPro" id="IPR036236">
    <property type="entry name" value="Znf_C2H2_sf"/>
</dbReference>
<dbReference type="EMBL" id="JADYXP020000005">
    <property type="protein sequence ID" value="KAL0124426.1"/>
    <property type="molecule type" value="Genomic_DNA"/>
</dbReference>
<name>A0AAW2GEB6_9HYME</name>
<keyword evidence="6" id="KW-0238">DNA-binding</keyword>
<feature type="compositionally biased region" description="Acidic residues" evidence="10">
    <location>
        <begin position="193"/>
        <end position="214"/>
    </location>
</feature>
<evidence type="ECO:0000256" key="2">
    <source>
        <dbReference type="ARBA" id="ARBA00022723"/>
    </source>
</evidence>
<dbReference type="InterPro" id="IPR012934">
    <property type="entry name" value="Znf_AD"/>
</dbReference>
<dbReference type="FunFam" id="3.30.160.60:FF:001450">
    <property type="entry name" value="zinc finger protein 774"/>
    <property type="match status" value="1"/>
</dbReference>
<proteinExistence type="predicted"/>
<feature type="domain" description="C2H2-type" evidence="11">
    <location>
        <begin position="496"/>
        <end position="523"/>
    </location>
</feature>
<evidence type="ECO:0000256" key="4">
    <source>
        <dbReference type="ARBA" id="ARBA00022771"/>
    </source>
</evidence>
<dbReference type="Proteomes" id="UP001430953">
    <property type="component" value="Unassembled WGS sequence"/>
</dbReference>
<feature type="binding site" evidence="9">
    <location>
        <position position="59"/>
    </location>
    <ligand>
        <name>Zn(2+)</name>
        <dbReference type="ChEBI" id="CHEBI:29105"/>
    </ligand>
</feature>
<dbReference type="SMART" id="SM00355">
    <property type="entry name" value="ZnF_C2H2"/>
    <property type="match status" value="9"/>
</dbReference>
<evidence type="ECO:0000256" key="8">
    <source>
        <dbReference type="PROSITE-ProRule" id="PRU00042"/>
    </source>
</evidence>
<feature type="compositionally biased region" description="Low complexity" evidence="10">
    <location>
        <begin position="159"/>
        <end position="170"/>
    </location>
</feature>
<feature type="compositionally biased region" description="Basic and acidic residues" evidence="10">
    <location>
        <begin position="216"/>
        <end position="228"/>
    </location>
</feature>
<organism evidence="13 14">
    <name type="scientific">Cardiocondyla obscurior</name>
    <dbReference type="NCBI Taxonomy" id="286306"/>
    <lineage>
        <taxon>Eukaryota</taxon>
        <taxon>Metazoa</taxon>
        <taxon>Ecdysozoa</taxon>
        <taxon>Arthropoda</taxon>
        <taxon>Hexapoda</taxon>
        <taxon>Insecta</taxon>
        <taxon>Pterygota</taxon>
        <taxon>Neoptera</taxon>
        <taxon>Endopterygota</taxon>
        <taxon>Hymenoptera</taxon>
        <taxon>Apocrita</taxon>
        <taxon>Aculeata</taxon>
        <taxon>Formicoidea</taxon>
        <taxon>Formicidae</taxon>
        <taxon>Myrmicinae</taxon>
        <taxon>Cardiocondyla</taxon>
    </lineage>
</organism>
<feature type="binding site" evidence="9">
    <location>
        <position position="10"/>
    </location>
    <ligand>
        <name>Zn(2+)</name>
        <dbReference type="ChEBI" id="CHEBI:29105"/>
    </ligand>
</feature>
<feature type="region of interest" description="Disordered" evidence="10">
    <location>
        <begin position="154"/>
        <end position="231"/>
    </location>
</feature>
<dbReference type="GO" id="GO:0030674">
    <property type="term" value="F:protein-macromolecule adaptor activity"/>
    <property type="evidence" value="ECO:0007669"/>
    <property type="project" value="UniProtKB-ARBA"/>
</dbReference>
<feature type="compositionally biased region" description="Polar residues" evidence="10">
    <location>
        <begin position="171"/>
        <end position="192"/>
    </location>
</feature>
<evidence type="ECO:0000256" key="6">
    <source>
        <dbReference type="ARBA" id="ARBA00023125"/>
    </source>
</evidence>
<dbReference type="PANTHER" id="PTHR24381">
    <property type="entry name" value="ZINC FINGER PROTEIN"/>
    <property type="match status" value="1"/>
</dbReference>
<evidence type="ECO:0000256" key="7">
    <source>
        <dbReference type="ARBA" id="ARBA00023242"/>
    </source>
</evidence>
<accession>A0AAW2GEB6</accession>
<keyword evidence="5 9" id="KW-0862">Zinc</keyword>
<dbReference type="PROSITE" id="PS51915">
    <property type="entry name" value="ZAD"/>
    <property type="match status" value="1"/>
</dbReference>
<feature type="domain" description="C2H2-type" evidence="11">
    <location>
        <begin position="524"/>
        <end position="552"/>
    </location>
</feature>
<dbReference type="SUPFAM" id="SSF57716">
    <property type="entry name" value="Glucocorticoid receptor-like (DNA-binding domain)"/>
    <property type="match status" value="1"/>
</dbReference>
<dbReference type="SMART" id="SM00868">
    <property type="entry name" value="zf-AD"/>
    <property type="match status" value="1"/>
</dbReference>
<feature type="domain" description="C2H2-type" evidence="11">
    <location>
        <begin position="609"/>
        <end position="636"/>
    </location>
</feature>
<dbReference type="PROSITE" id="PS00028">
    <property type="entry name" value="ZINC_FINGER_C2H2_1"/>
    <property type="match status" value="6"/>
</dbReference>
<keyword evidence="7" id="KW-0539">Nucleus</keyword>
<dbReference type="PANTHER" id="PTHR24381:SF393">
    <property type="entry name" value="CHROMATIN-LINKED ADAPTOR FOR MSL PROTEINS, ISOFORM B"/>
    <property type="match status" value="1"/>
</dbReference>
<evidence type="ECO:0000256" key="1">
    <source>
        <dbReference type="ARBA" id="ARBA00004123"/>
    </source>
</evidence>
<feature type="domain" description="C2H2-type" evidence="11">
    <location>
        <begin position="581"/>
        <end position="608"/>
    </location>
</feature>
<gene>
    <name evidence="13" type="ORF">PUN28_006339</name>
</gene>
<feature type="domain" description="ZAD" evidence="12">
    <location>
        <begin position="8"/>
        <end position="83"/>
    </location>
</feature>
<feature type="domain" description="C2H2-type" evidence="11">
    <location>
        <begin position="389"/>
        <end position="417"/>
    </location>
</feature>
<evidence type="ECO:0000259" key="11">
    <source>
        <dbReference type="PROSITE" id="PS50157"/>
    </source>
</evidence>
<evidence type="ECO:0000313" key="13">
    <source>
        <dbReference type="EMBL" id="KAL0124426.1"/>
    </source>
</evidence>
<keyword evidence="14" id="KW-1185">Reference proteome</keyword>
<dbReference type="GO" id="GO:0008270">
    <property type="term" value="F:zinc ion binding"/>
    <property type="evidence" value="ECO:0007669"/>
    <property type="project" value="UniProtKB-UniRule"/>
</dbReference>
<feature type="domain" description="C2H2-type" evidence="11">
    <location>
        <begin position="552"/>
        <end position="580"/>
    </location>
</feature>
<dbReference type="SUPFAM" id="SSF57667">
    <property type="entry name" value="beta-beta-alpha zinc fingers"/>
    <property type="match status" value="5"/>
</dbReference>
<dbReference type="GO" id="GO:0000977">
    <property type="term" value="F:RNA polymerase II transcription regulatory region sequence-specific DNA binding"/>
    <property type="evidence" value="ECO:0007669"/>
    <property type="project" value="TreeGrafter"/>
</dbReference>
<sequence length="682" mass="78012">MSSLDYLDLCRLCLVKDRVSVPIFEGEGDVRQIFLKITACLPVKVNREDKLPKKICDDCVYKVELCYQFWHTTANAEKQLLQWLGEVNMEDKQGYSVLNPNGMKPEQSNENRLDGTVMQQVSEHQSNINMGMMDNMSLSMPMMMSTNAQQQITSVPMDNSGSSVQNVQSVAGPSTQTTHDQITQNPSDAPTQQEEEDESSEEEENSDDECDGDEGLPIKEESEEDPNRTIEPTTFVNVSLACDEAGPSGLQQQKIADMPEMVMPQTADVDPKTGVVNGNGHFLYGKESIPMQPWKVVEVEGTLYYGFLPTSQISKMVEETQYEQKQENEVSKIGADNAENSFTVISDNNIYPDSLNYVMKIEKENASSMDEVIIMGEEQSFSEEDSKVYACDECNICFPVMQMLQCHRDTVHQVNKDETTIERITYTCKFCSFESTDKSTFNSHISKKHSTKRVTGRKSKVVKPQEYSCDICGFKCPSRRRLKEHLDRKHGSEYKHECEYCGKKFKVKSDMKLHVRFKHKENPIICDVCGKTCSNSNSLYVHQKWSHFKPKYECEICKRRMVTQENLDQHILLQHERKESFVCEECGKSFSENHRLKQHMMTHTGDRPHDCHICGKAFARRTAFRQHLLIHTGLRPYVCDICGKAFTQKPGLICHRKSHPGVHPPLPVVYIDHILNDFMKKK</sequence>
<dbReference type="GO" id="GO:0000981">
    <property type="term" value="F:DNA-binding transcription factor activity, RNA polymerase II-specific"/>
    <property type="evidence" value="ECO:0007669"/>
    <property type="project" value="TreeGrafter"/>
</dbReference>
<comment type="caution">
    <text evidence="13">The sequence shown here is derived from an EMBL/GenBank/DDBJ whole genome shotgun (WGS) entry which is preliminary data.</text>
</comment>
<protein>
    <recommendedName>
        <fullName evidence="15">Zinc finger protein</fullName>
    </recommendedName>
</protein>
<feature type="domain" description="C2H2-type" evidence="11">
    <location>
        <begin position="637"/>
        <end position="664"/>
    </location>
</feature>
<feature type="binding site" evidence="9">
    <location>
        <position position="13"/>
    </location>
    <ligand>
        <name>Zn(2+)</name>
        <dbReference type="ChEBI" id="CHEBI:29105"/>
    </ligand>
</feature>
<dbReference type="FunFam" id="3.30.160.60:FF:000624">
    <property type="entry name" value="zinc finger protein 697"/>
    <property type="match status" value="1"/>
</dbReference>
<keyword evidence="2 9" id="KW-0479">Metal-binding</keyword>
<dbReference type="Gene3D" id="3.30.160.60">
    <property type="entry name" value="Classic Zinc Finger"/>
    <property type="match status" value="6"/>
</dbReference>
<evidence type="ECO:0000313" key="14">
    <source>
        <dbReference type="Proteomes" id="UP001430953"/>
    </source>
</evidence>
<dbReference type="FunFam" id="3.30.160.60:FF:000688">
    <property type="entry name" value="zinc finger protein 197 isoform X1"/>
    <property type="match status" value="1"/>
</dbReference>
<dbReference type="InterPro" id="IPR013087">
    <property type="entry name" value="Znf_C2H2_type"/>
</dbReference>
<keyword evidence="4 8" id="KW-0863">Zinc-finger</keyword>
<dbReference type="Pfam" id="PF07776">
    <property type="entry name" value="zf-AD"/>
    <property type="match status" value="1"/>
</dbReference>
<dbReference type="AlphaFoldDB" id="A0AAW2GEB6"/>
<evidence type="ECO:0008006" key="15">
    <source>
        <dbReference type="Google" id="ProtNLM"/>
    </source>
</evidence>
<dbReference type="Gene3D" id="3.40.1800.20">
    <property type="match status" value="1"/>
</dbReference>
<reference evidence="13 14" key="1">
    <citation type="submission" date="2023-03" db="EMBL/GenBank/DDBJ databases">
        <title>High recombination rates correlate with genetic variation in Cardiocondyla obscurior ants.</title>
        <authorList>
            <person name="Errbii M."/>
        </authorList>
    </citation>
    <scope>NUCLEOTIDE SEQUENCE [LARGE SCALE GENOMIC DNA]</scope>
    <source>
        <strain evidence="13">Alpha-2009</strain>
        <tissue evidence="13">Whole body</tissue>
    </source>
</reference>
<evidence type="ECO:0000259" key="12">
    <source>
        <dbReference type="PROSITE" id="PS51915"/>
    </source>
</evidence>
<dbReference type="PROSITE" id="PS50157">
    <property type="entry name" value="ZINC_FINGER_C2H2_2"/>
    <property type="match status" value="8"/>
</dbReference>
<comment type="subcellular location">
    <subcellularLocation>
        <location evidence="1">Nucleus</location>
    </subcellularLocation>
</comment>
<evidence type="ECO:0000256" key="9">
    <source>
        <dbReference type="PROSITE-ProRule" id="PRU01263"/>
    </source>
</evidence>
<evidence type="ECO:0000256" key="3">
    <source>
        <dbReference type="ARBA" id="ARBA00022737"/>
    </source>
</evidence>
<keyword evidence="3" id="KW-0677">Repeat</keyword>
<feature type="domain" description="C2H2-type" evidence="11">
    <location>
        <begin position="467"/>
        <end position="495"/>
    </location>
</feature>
<dbReference type="GO" id="GO:0005634">
    <property type="term" value="C:nucleus"/>
    <property type="evidence" value="ECO:0007669"/>
    <property type="project" value="UniProtKB-SubCell"/>
</dbReference>
<dbReference type="Pfam" id="PF00096">
    <property type="entry name" value="zf-C2H2"/>
    <property type="match status" value="5"/>
</dbReference>
<evidence type="ECO:0000256" key="10">
    <source>
        <dbReference type="SAM" id="MobiDB-lite"/>
    </source>
</evidence>